<evidence type="ECO:0000313" key="1">
    <source>
        <dbReference type="EMBL" id="KKK66002.1"/>
    </source>
</evidence>
<accession>A0A0F8XA47</accession>
<name>A0A0F8XA47_9ZZZZ</name>
<dbReference type="AlphaFoldDB" id="A0A0F8XA47"/>
<feature type="non-terminal residue" evidence="1">
    <location>
        <position position="1"/>
    </location>
</feature>
<proteinExistence type="predicted"/>
<comment type="caution">
    <text evidence="1">The sequence shown here is derived from an EMBL/GenBank/DDBJ whole genome shotgun (WGS) entry which is preliminary data.</text>
</comment>
<sequence length="222" mass="24951">PMSGTWFTPEDRTKRWKMFLRLWYDTGQPEESIIAESDSGKAEFQVFHDPYYGNEPIFLQRHGFRTMPWMREILSPKITRGAAVTGRGSGKTGGVAIRGLTYCALFPGFQFLNVAVTQYQADLMLGEIEKWVLNSGFKRFIKPTRGTNPLWTMKPYPIITVEVYPGQPSTFSCQTIGIEGKTLIGVECDYISVDEAQLLQAISEVQPILATSLRGTRITGVP</sequence>
<protein>
    <recommendedName>
        <fullName evidence="2">Terminase large subunit gp17-like C-terminal domain-containing protein</fullName>
    </recommendedName>
</protein>
<dbReference type="EMBL" id="LAZR01060288">
    <property type="protein sequence ID" value="KKK66002.1"/>
    <property type="molecule type" value="Genomic_DNA"/>
</dbReference>
<evidence type="ECO:0008006" key="2">
    <source>
        <dbReference type="Google" id="ProtNLM"/>
    </source>
</evidence>
<reference evidence="1" key="1">
    <citation type="journal article" date="2015" name="Nature">
        <title>Complex archaea that bridge the gap between prokaryotes and eukaryotes.</title>
        <authorList>
            <person name="Spang A."/>
            <person name="Saw J.H."/>
            <person name="Jorgensen S.L."/>
            <person name="Zaremba-Niedzwiedzka K."/>
            <person name="Martijn J."/>
            <person name="Lind A.E."/>
            <person name="van Eijk R."/>
            <person name="Schleper C."/>
            <person name="Guy L."/>
            <person name="Ettema T.J."/>
        </authorList>
    </citation>
    <scope>NUCLEOTIDE SEQUENCE</scope>
</reference>
<dbReference type="Gene3D" id="3.40.50.300">
    <property type="entry name" value="P-loop containing nucleotide triphosphate hydrolases"/>
    <property type="match status" value="1"/>
</dbReference>
<dbReference type="InterPro" id="IPR027417">
    <property type="entry name" value="P-loop_NTPase"/>
</dbReference>
<gene>
    <name evidence="1" type="ORF">LCGC14_2968460</name>
</gene>
<organism evidence="1">
    <name type="scientific">marine sediment metagenome</name>
    <dbReference type="NCBI Taxonomy" id="412755"/>
    <lineage>
        <taxon>unclassified sequences</taxon>
        <taxon>metagenomes</taxon>
        <taxon>ecological metagenomes</taxon>
    </lineage>
</organism>